<comment type="caution">
    <text evidence="5">The sequence shown here is derived from an EMBL/GenBank/DDBJ whole genome shotgun (WGS) entry which is preliminary data.</text>
</comment>
<dbReference type="CDD" id="cd22459">
    <property type="entry name" value="KH-I_PEPPER_rpt1_like"/>
    <property type="match status" value="1"/>
</dbReference>
<dbReference type="SMART" id="SM00322">
    <property type="entry name" value="KH"/>
    <property type="match status" value="1"/>
</dbReference>
<evidence type="ECO:0000256" key="1">
    <source>
        <dbReference type="ARBA" id="ARBA00022737"/>
    </source>
</evidence>
<evidence type="ECO:0000256" key="3">
    <source>
        <dbReference type="SAM" id="MobiDB-lite"/>
    </source>
</evidence>
<dbReference type="PANTHER" id="PTHR10288">
    <property type="entry name" value="KH DOMAIN CONTAINING RNA BINDING PROTEIN"/>
    <property type="match status" value="1"/>
</dbReference>
<evidence type="ECO:0000313" key="5">
    <source>
        <dbReference type="EMBL" id="KAK6126560.1"/>
    </source>
</evidence>
<reference evidence="5 6" key="1">
    <citation type="journal article" date="2021" name="Comput. Struct. Biotechnol. J.">
        <title>De novo genome assembly of the potent medicinal plant Rehmannia glutinosa using nanopore technology.</title>
        <authorList>
            <person name="Ma L."/>
            <person name="Dong C."/>
            <person name="Song C."/>
            <person name="Wang X."/>
            <person name="Zheng X."/>
            <person name="Niu Y."/>
            <person name="Chen S."/>
            <person name="Feng W."/>
        </authorList>
    </citation>
    <scope>NUCLEOTIDE SEQUENCE [LARGE SCALE GENOMIC DNA]</scope>
    <source>
        <strain evidence="5">DH-2019</strain>
    </source>
</reference>
<name>A0ABR0UV38_REHGL</name>
<gene>
    <name evidence="5" type="ORF">DH2020_039703</name>
</gene>
<organism evidence="5 6">
    <name type="scientific">Rehmannia glutinosa</name>
    <name type="common">Chinese foxglove</name>
    <dbReference type="NCBI Taxonomy" id="99300"/>
    <lineage>
        <taxon>Eukaryota</taxon>
        <taxon>Viridiplantae</taxon>
        <taxon>Streptophyta</taxon>
        <taxon>Embryophyta</taxon>
        <taxon>Tracheophyta</taxon>
        <taxon>Spermatophyta</taxon>
        <taxon>Magnoliopsida</taxon>
        <taxon>eudicotyledons</taxon>
        <taxon>Gunneridae</taxon>
        <taxon>Pentapetalae</taxon>
        <taxon>asterids</taxon>
        <taxon>lamiids</taxon>
        <taxon>Lamiales</taxon>
        <taxon>Orobanchaceae</taxon>
        <taxon>Rehmannieae</taxon>
        <taxon>Rehmannia</taxon>
    </lineage>
</organism>
<keyword evidence="1" id="KW-0677">Repeat</keyword>
<feature type="domain" description="K Homology" evidence="4">
    <location>
        <begin position="76"/>
        <end position="244"/>
    </location>
</feature>
<feature type="region of interest" description="Disordered" evidence="3">
    <location>
        <begin position="1"/>
        <end position="70"/>
    </location>
</feature>
<dbReference type="InterPro" id="IPR036612">
    <property type="entry name" value="KH_dom_type_1_sf"/>
</dbReference>
<keyword evidence="2" id="KW-0694">RNA-binding</keyword>
<dbReference type="Pfam" id="PF00013">
    <property type="entry name" value="KH_1"/>
    <property type="match status" value="1"/>
</dbReference>
<evidence type="ECO:0000313" key="6">
    <source>
        <dbReference type="Proteomes" id="UP001318860"/>
    </source>
</evidence>
<accession>A0ABR0UV38</accession>
<dbReference type="PROSITE" id="PS50084">
    <property type="entry name" value="KH_TYPE_1"/>
    <property type="match status" value="1"/>
</dbReference>
<dbReference type="Proteomes" id="UP001318860">
    <property type="component" value="Unassembled WGS sequence"/>
</dbReference>
<evidence type="ECO:0000256" key="2">
    <source>
        <dbReference type="PROSITE-ProRule" id="PRU00117"/>
    </source>
</evidence>
<dbReference type="InterPro" id="IPR004087">
    <property type="entry name" value="KH_dom"/>
</dbReference>
<feature type="compositionally biased region" description="Basic and acidic residues" evidence="3">
    <location>
        <begin position="55"/>
        <end position="69"/>
    </location>
</feature>
<keyword evidence="6" id="KW-1185">Reference proteome</keyword>
<dbReference type="InterPro" id="IPR004088">
    <property type="entry name" value="KH_dom_type_1"/>
</dbReference>
<sequence length="341" mass="36499">MASSQPPADNAAVADEPALPTCESSEQPAGAGPAGTEGKDTGTALAETPGVAEENATKEKDKRLEEKKAKWPGWPGHSAFRLVVPAQKVGGIIGRKGDIVKKLVEETGARVRVLDGPLNSSERIVILHFSPFVHACLWCLDLLNFAASDFERAKFQVLISGKEEPDAALPPAMDAVMRIFKRVNELPDNEDDGKATGAAGAAFCSTSIIGSISTSYYSDERIVELQGESLKVLKALEAVVGHLRKFLVDQSVLPFFEKSDSLFLERDGQIDTRIASSRHSLYGPEHGLGIRSSTLGRPGGPIVTQVLQVVQTMQIPFACAEDLIGVQGANIDCIRLVVVPF</sequence>
<dbReference type="Gene3D" id="3.30.1370.10">
    <property type="entry name" value="K Homology domain, type 1"/>
    <property type="match status" value="1"/>
</dbReference>
<evidence type="ECO:0000259" key="4">
    <source>
        <dbReference type="SMART" id="SM00322"/>
    </source>
</evidence>
<dbReference type="EMBL" id="JABTTQ020002037">
    <property type="protein sequence ID" value="KAK6126560.1"/>
    <property type="molecule type" value="Genomic_DNA"/>
</dbReference>
<dbReference type="SUPFAM" id="SSF54791">
    <property type="entry name" value="Eukaryotic type KH-domain (KH-domain type I)"/>
    <property type="match status" value="1"/>
</dbReference>
<protein>
    <recommendedName>
        <fullName evidence="4">K Homology domain-containing protein</fullName>
    </recommendedName>
</protein>
<proteinExistence type="predicted"/>